<dbReference type="InterPro" id="IPR011990">
    <property type="entry name" value="TPR-like_helical_dom_sf"/>
</dbReference>
<feature type="region of interest" description="Disordered" evidence="1">
    <location>
        <begin position="825"/>
        <end position="883"/>
    </location>
</feature>
<dbReference type="SMART" id="SM00530">
    <property type="entry name" value="HTH_XRE"/>
    <property type="match status" value="1"/>
</dbReference>
<dbReference type="OrthoDB" id="3401125at2"/>
<sequence length="883" mass="92493">MPPGHDRRVGPATHAGLPELLRSHRLAAGLTQAELAVRAGVGIRTVRDLERGRSVRPQRTTVELLAGALELTGDARAAFLTAARRTGNTSAPPDPGPALGLPPPPDLIGREPDLAELTAMLTDPRGPRVISLVGLAGVGKTALALAAVHAVAPAYPGGVAGVLIGAGSDVTDVLAASVAVFGAARLTELAARLGDRRAVLLVDAAERAPGPVTATLQRLVASVPSLRVLVTGRHPVGLPGERVRPVSPLDVPPPGDTDPGTLATYPAVALFTARLAQVRPEPPSDAELPALAALVRRLGGLPLAIELMAARGRLLDLTELLDRYGDRVLDLDTSGAARGGWEAGPSRGDDVRAAVAETLRDAVATSYRLLAAEERAALRRLAAFGNRWSVEMAEEMLAGTGATSDPVPLLNRFLDLGLLSVRGTGAFRFRLVDAVRDYAVEQASGAGESTVIRRRHGRVVTRLVERTVPALSGAGATVAAHRLDEVTGDISSALAYAAVDDPLTALRLAAALSRWWRLRGRDVLGRQWLLRLLADPRTADADPALRAWASLGVAMLAGEHGAAAEELPTAQAALAAFRRLGDVPGELEARNVLGALLSATGRPGQAREQAEAVLAVATEAGLVRQMAIAQHHLAWHEMRVADLAAARRRLATVDRLGGQCGEQRLRVLARGTVAEVFRLEGRYADAVDEARRVLAALADVGVPRHRRRVLGTLGLALAQDGRATEAAEVLVELRPLDGTGALIEGHLARHRGDREVAVEWFAAAAEMNGEDQDRRRVVEALVGLAASTADPEVLDRLDLACRAGGVRLLSQEQELLYALSAGRRASTASGNGTDGAGKHGGPGTWPGRPAAETGVARARKPPVTTPRSSPAPIPPNAPPLQRD</sequence>
<dbReference type="Gene3D" id="3.40.50.300">
    <property type="entry name" value="P-loop containing nucleotide triphosphate hydrolases"/>
    <property type="match status" value="1"/>
</dbReference>
<dbReference type="Pfam" id="PF13560">
    <property type="entry name" value="HTH_31"/>
    <property type="match status" value="1"/>
</dbReference>
<gene>
    <name evidence="3" type="ORF">D0Q02_11320</name>
</gene>
<evidence type="ECO:0000256" key="1">
    <source>
        <dbReference type="SAM" id="MobiDB-lite"/>
    </source>
</evidence>
<feature type="compositionally biased region" description="Gly residues" evidence="1">
    <location>
        <begin position="832"/>
        <end position="844"/>
    </location>
</feature>
<feature type="compositionally biased region" description="Pro residues" evidence="1">
    <location>
        <begin position="869"/>
        <end position="883"/>
    </location>
</feature>
<comment type="caution">
    <text evidence="3">The sequence shown here is derived from an EMBL/GenBank/DDBJ whole genome shotgun (WGS) entry which is preliminary data.</text>
</comment>
<feature type="domain" description="HTH cro/C1-type" evidence="2">
    <location>
        <begin position="21"/>
        <end position="76"/>
    </location>
</feature>
<protein>
    <submittedName>
        <fullName evidence="3">XRE family transcriptional regulator</fullName>
    </submittedName>
</protein>
<name>A0A372G070_9ACTN</name>
<dbReference type="InterPro" id="IPR001387">
    <property type="entry name" value="Cro/C1-type_HTH"/>
</dbReference>
<reference evidence="3 4" key="1">
    <citation type="submission" date="2018-08" db="EMBL/GenBank/DDBJ databases">
        <title>Verrucosispora craniellae sp. nov., isolated from a marine sponge in the South China Sea.</title>
        <authorList>
            <person name="Li L."/>
            <person name="Lin H.W."/>
        </authorList>
    </citation>
    <scope>NUCLEOTIDE SEQUENCE [LARGE SCALE GENOMIC DNA]</scope>
    <source>
        <strain evidence="3 4">LHW63014</strain>
    </source>
</reference>
<dbReference type="Proteomes" id="UP000262621">
    <property type="component" value="Unassembled WGS sequence"/>
</dbReference>
<dbReference type="Gene3D" id="1.10.260.40">
    <property type="entry name" value="lambda repressor-like DNA-binding domains"/>
    <property type="match status" value="1"/>
</dbReference>
<dbReference type="GO" id="GO:0003677">
    <property type="term" value="F:DNA binding"/>
    <property type="evidence" value="ECO:0007669"/>
    <property type="project" value="InterPro"/>
</dbReference>
<proteinExistence type="predicted"/>
<dbReference type="PRINTS" id="PR00364">
    <property type="entry name" value="DISEASERSIST"/>
</dbReference>
<evidence type="ECO:0000313" key="4">
    <source>
        <dbReference type="Proteomes" id="UP000262621"/>
    </source>
</evidence>
<dbReference type="SUPFAM" id="SSF47413">
    <property type="entry name" value="lambda repressor-like DNA-binding domains"/>
    <property type="match status" value="1"/>
</dbReference>
<dbReference type="PROSITE" id="PS50943">
    <property type="entry name" value="HTH_CROC1"/>
    <property type="match status" value="1"/>
</dbReference>
<dbReference type="CDD" id="cd00093">
    <property type="entry name" value="HTH_XRE"/>
    <property type="match status" value="1"/>
</dbReference>
<dbReference type="PANTHER" id="PTHR47691">
    <property type="entry name" value="REGULATOR-RELATED"/>
    <property type="match status" value="1"/>
</dbReference>
<evidence type="ECO:0000313" key="3">
    <source>
        <dbReference type="EMBL" id="RFS46471.1"/>
    </source>
</evidence>
<accession>A0A372G070</accession>
<keyword evidence="4" id="KW-1185">Reference proteome</keyword>
<dbReference type="AlphaFoldDB" id="A0A372G070"/>
<dbReference type="EMBL" id="QVFU01000009">
    <property type="protein sequence ID" value="RFS46471.1"/>
    <property type="molecule type" value="Genomic_DNA"/>
</dbReference>
<dbReference type="InterPro" id="IPR027417">
    <property type="entry name" value="P-loop_NTPase"/>
</dbReference>
<dbReference type="Gene3D" id="1.25.40.10">
    <property type="entry name" value="Tetratricopeptide repeat domain"/>
    <property type="match status" value="1"/>
</dbReference>
<dbReference type="PANTHER" id="PTHR47691:SF3">
    <property type="entry name" value="HTH-TYPE TRANSCRIPTIONAL REGULATOR RV0890C-RELATED"/>
    <property type="match status" value="1"/>
</dbReference>
<dbReference type="InterPro" id="IPR010982">
    <property type="entry name" value="Lambda_DNA-bd_dom_sf"/>
</dbReference>
<evidence type="ECO:0000259" key="2">
    <source>
        <dbReference type="PROSITE" id="PS50943"/>
    </source>
</evidence>
<organism evidence="3 4">
    <name type="scientific">Micromonospora craniellae</name>
    <dbReference type="NCBI Taxonomy" id="2294034"/>
    <lineage>
        <taxon>Bacteria</taxon>
        <taxon>Bacillati</taxon>
        <taxon>Actinomycetota</taxon>
        <taxon>Actinomycetes</taxon>
        <taxon>Micromonosporales</taxon>
        <taxon>Micromonosporaceae</taxon>
        <taxon>Micromonospora</taxon>
    </lineage>
</organism>
<dbReference type="SUPFAM" id="SSF52540">
    <property type="entry name" value="P-loop containing nucleoside triphosphate hydrolases"/>
    <property type="match status" value="1"/>
</dbReference>
<dbReference type="SUPFAM" id="SSF48452">
    <property type="entry name" value="TPR-like"/>
    <property type="match status" value="1"/>
</dbReference>